<organism evidence="2 3">
    <name type="scientific">Ganoderma sinense ZZ0214-1</name>
    <dbReference type="NCBI Taxonomy" id="1077348"/>
    <lineage>
        <taxon>Eukaryota</taxon>
        <taxon>Fungi</taxon>
        <taxon>Dikarya</taxon>
        <taxon>Basidiomycota</taxon>
        <taxon>Agaricomycotina</taxon>
        <taxon>Agaricomycetes</taxon>
        <taxon>Polyporales</taxon>
        <taxon>Polyporaceae</taxon>
        <taxon>Ganoderma</taxon>
    </lineage>
</organism>
<feature type="transmembrane region" description="Helical" evidence="1">
    <location>
        <begin position="221"/>
        <end position="244"/>
    </location>
</feature>
<dbReference type="Proteomes" id="UP000230002">
    <property type="component" value="Unassembled WGS sequence"/>
</dbReference>
<reference evidence="2 3" key="1">
    <citation type="journal article" date="2015" name="Sci. Rep.">
        <title>Chromosome-level genome map provides insights into diverse defense mechanisms in the medicinal fungus Ganoderma sinense.</title>
        <authorList>
            <person name="Zhu Y."/>
            <person name="Xu J."/>
            <person name="Sun C."/>
            <person name="Zhou S."/>
            <person name="Xu H."/>
            <person name="Nelson D.R."/>
            <person name="Qian J."/>
            <person name="Song J."/>
            <person name="Luo H."/>
            <person name="Xiang L."/>
            <person name="Li Y."/>
            <person name="Xu Z."/>
            <person name="Ji A."/>
            <person name="Wang L."/>
            <person name="Lu S."/>
            <person name="Hayward A."/>
            <person name="Sun W."/>
            <person name="Li X."/>
            <person name="Schwartz D.C."/>
            <person name="Wang Y."/>
            <person name="Chen S."/>
        </authorList>
    </citation>
    <scope>NUCLEOTIDE SEQUENCE [LARGE SCALE GENOMIC DNA]</scope>
    <source>
        <strain evidence="2 3">ZZ0214-1</strain>
    </source>
</reference>
<dbReference type="AlphaFoldDB" id="A0A2G8S2S4"/>
<keyword evidence="1" id="KW-1133">Transmembrane helix</keyword>
<keyword evidence="1" id="KW-0812">Transmembrane</keyword>
<proteinExistence type="predicted"/>
<keyword evidence="3" id="KW-1185">Reference proteome</keyword>
<comment type="caution">
    <text evidence="2">The sequence shown here is derived from an EMBL/GenBank/DDBJ whole genome shotgun (WGS) entry which is preliminary data.</text>
</comment>
<evidence type="ECO:0000313" key="3">
    <source>
        <dbReference type="Proteomes" id="UP000230002"/>
    </source>
</evidence>
<evidence type="ECO:0000256" key="1">
    <source>
        <dbReference type="SAM" id="Phobius"/>
    </source>
</evidence>
<evidence type="ECO:0000313" key="2">
    <source>
        <dbReference type="EMBL" id="PIL28083.1"/>
    </source>
</evidence>
<name>A0A2G8S2S4_9APHY</name>
<gene>
    <name evidence="2" type="ORF">GSI_09837</name>
</gene>
<dbReference type="EMBL" id="AYKW01000029">
    <property type="protein sequence ID" value="PIL28083.1"/>
    <property type="molecule type" value="Genomic_DNA"/>
</dbReference>
<accession>A0A2G8S2S4</accession>
<protein>
    <submittedName>
        <fullName evidence="2">Uncharacterized protein</fullName>
    </submittedName>
</protein>
<keyword evidence="1" id="KW-0472">Membrane</keyword>
<sequence>MQSGPIPPISSLVQYPAVHSLTVGCIVGRPLLDWLHHLFPALCSALIFRAFNGFALDWSDYTSTRAANELTQVDHRDGSGLPPPAPAWKKLDRFVGDPVTFYVLALRCPIRLVMVRYVNADTRGYVTEALRGNPVPRLKLSLLLNAHLTIVLEYANDVPPASDVDPNTLARADLLDRTISILKPLHRLTHLRLAVRSNVCHHPTHWPAERSEAFVRTVRGAAFGFAGVGSALISALLSLQYLFLATDWSVSVVRDDSAEDVREEWHARRGWRVDVVDSRSESVSGTDAVLKVQDCQRVLVELEDVVMETSFSCRRRRL</sequence>
<dbReference type="OrthoDB" id="2757774at2759"/>